<gene>
    <name evidence="1" type="ORF">DSO57_1007603</name>
</gene>
<keyword evidence="2" id="KW-1185">Reference proteome</keyword>
<comment type="caution">
    <text evidence="1">The sequence shown here is derived from an EMBL/GenBank/DDBJ whole genome shotgun (WGS) entry which is preliminary data.</text>
</comment>
<organism evidence="1 2">
    <name type="scientific">Entomophthora muscae</name>
    <dbReference type="NCBI Taxonomy" id="34485"/>
    <lineage>
        <taxon>Eukaryota</taxon>
        <taxon>Fungi</taxon>
        <taxon>Fungi incertae sedis</taxon>
        <taxon>Zoopagomycota</taxon>
        <taxon>Entomophthoromycotina</taxon>
        <taxon>Entomophthoromycetes</taxon>
        <taxon>Entomophthorales</taxon>
        <taxon>Entomophthoraceae</taxon>
        <taxon>Entomophthora</taxon>
    </lineage>
</organism>
<reference evidence="1" key="1">
    <citation type="submission" date="2022-04" db="EMBL/GenBank/DDBJ databases">
        <title>Genome of the entomopathogenic fungus Entomophthora muscae.</title>
        <authorList>
            <person name="Elya C."/>
            <person name="Lovett B.R."/>
            <person name="Lee E."/>
            <person name="Macias A.M."/>
            <person name="Hajek A.E."/>
            <person name="De Bivort B.L."/>
            <person name="Kasson M.T."/>
            <person name="De Fine Licht H.H."/>
            <person name="Stajich J.E."/>
        </authorList>
    </citation>
    <scope>NUCLEOTIDE SEQUENCE</scope>
    <source>
        <strain evidence="1">Berkeley</strain>
    </source>
</reference>
<accession>A0ACC2RYP2</accession>
<dbReference type="Proteomes" id="UP001165960">
    <property type="component" value="Unassembled WGS sequence"/>
</dbReference>
<evidence type="ECO:0000313" key="2">
    <source>
        <dbReference type="Proteomes" id="UP001165960"/>
    </source>
</evidence>
<protein>
    <submittedName>
        <fullName evidence="1">Uncharacterized protein</fullName>
    </submittedName>
</protein>
<name>A0ACC2RYP2_9FUNG</name>
<dbReference type="EMBL" id="QTSX02006412">
    <property type="protein sequence ID" value="KAJ9055118.1"/>
    <property type="molecule type" value="Genomic_DNA"/>
</dbReference>
<evidence type="ECO:0000313" key="1">
    <source>
        <dbReference type="EMBL" id="KAJ9055118.1"/>
    </source>
</evidence>
<proteinExistence type="predicted"/>
<sequence length="71" mass="8071">MQNQPPQKDVEGNASERIFSEKIHSEAFPDFRKVLPLGEVSEQHPPGHSYQTPIPKDQDQPATLQPLDHRT</sequence>